<dbReference type="InterPro" id="IPR045249">
    <property type="entry name" value="HARBI1-like"/>
</dbReference>
<evidence type="ECO:0000313" key="12">
    <source>
        <dbReference type="EMBL" id="KAF7288467.1"/>
    </source>
</evidence>
<evidence type="ECO:0000256" key="4">
    <source>
        <dbReference type="ARBA" id="ARBA00022722"/>
    </source>
</evidence>
<dbReference type="GO" id="GO:0046872">
    <property type="term" value="F:metal ion binding"/>
    <property type="evidence" value="ECO:0007669"/>
    <property type="project" value="UniProtKB-KW"/>
</dbReference>
<sequence length="408" mass="46083">MSGMRLKDAVPKHTSALTGQKWLDELLFGHAGRFKEQIGMSQHVFLRLSFELQMYNGLCSTRGVTAHEKLATLLHWARTGSRSRLLQERFQRSGETISKSIHTVLNCLTGSFYTKHVHLPPNSTPPEVKATRKFYPYFRECRGAIDGSHFSAWVPVASMPRYRNRKGFIGQNILAACNFALIFVYVLSGWEGSAADSHIYNYARKADFAVPLGKYYLADAGFPLCDALMTPYRGVRYHLKEWGSANLRPRNYKELFNLRHAQLRNVVERIFGVLKRRWAIFTSGAPEYPVETQAQLISAICALHNFIRVYDEEDDGSVEEDLPNTTGTPSTGTPAGPTPTRRDSSLHDLMLNEPTEISAEELGFTITQAERNRASARRDAMAKHMWADYKAYMLTKGIVVREVAPVGE</sequence>
<feature type="region of interest" description="Disordered" evidence="8">
    <location>
        <begin position="316"/>
        <end position="345"/>
    </location>
</feature>
<evidence type="ECO:0000256" key="8">
    <source>
        <dbReference type="SAM" id="MobiDB-lite"/>
    </source>
</evidence>
<dbReference type="PANTHER" id="PTHR22930:SF221">
    <property type="entry name" value="NUCLEASE HARBI1"/>
    <property type="match status" value="1"/>
</dbReference>
<dbReference type="GO" id="GO:0016787">
    <property type="term" value="F:hydrolase activity"/>
    <property type="evidence" value="ECO:0007669"/>
    <property type="project" value="UniProtKB-KW"/>
</dbReference>
<dbReference type="AlphaFoldDB" id="A0A8H6VNN9"/>
<reference evidence="12" key="1">
    <citation type="submission" date="2020-05" db="EMBL/GenBank/DDBJ databases">
        <title>Mycena genomes resolve the evolution of fungal bioluminescence.</title>
        <authorList>
            <person name="Tsai I.J."/>
        </authorList>
    </citation>
    <scope>NUCLEOTIDE SEQUENCE</scope>
    <source>
        <strain evidence="12">110903Hualien_Pintung</strain>
    </source>
</reference>
<evidence type="ECO:0000256" key="1">
    <source>
        <dbReference type="ARBA" id="ARBA00001968"/>
    </source>
</evidence>
<comment type="subcellular location">
    <subcellularLocation>
        <location evidence="2">Nucleus</location>
    </subcellularLocation>
</comment>
<evidence type="ECO:0000259" key="11">
    <source>
        <dbReference type="Pfam" id="PF26138"/>
    </source>
</evidence>
<dbReference type="InterPro" id="IPR058353">
    <property type="entry name" value="DUF8040"/>
</dbReference>
<keyword evidence="13" id="KW-1185">Reference proteome</keyword>
<comment type="caution">
    <text evidence="12">The sequence shown here is derived from an EMBL/GenBank/DDBJ whole genome shotgun (WGS) entry which is preliminary data.</text>
</comment>
<dbReference type="InterPro" id="IPR027806">
    <property type="entry name" value="HARBI1_dom"/>
</dbReference>
<evidence type="ECO:0000256" key="5">
    <source>
        <dbReference type="ARBA" id="ARBA00022723"/>
    </source>
</evidence>
<evidence type="ECO:0000313" key="13">
    <source>
        <dbReference type="Proteomes" id="UP000613580"/>
    </source>
</evidence>
<evidence type="ECO:0000256" key="3">
    <source>
        <dbReference type="ARBA" id="ARBA00006958"/>
    </source>
</evidence>
<comment type="similarity">
    <text evidence="3">Belongs to the HARBI1 family.</text>
</comment>
<proteinExistence type="inferred from homology"/>
<feature type="transmembrane region" description="Helical" evidence="9">
    <location>
        <begin position="168"/>
        <end position="190"/>
    </location>
</feature>
<keyword evidence="5" id="KW-0479">Metal-binding</keyword>
<dbReference type="Proteomes" id="UP000613580">
    <property type="component" value="Unassembled WGS sequence"/>
</dbReference>
<dbReference type="GO" id="GO:0004518">
    <property type="term" value="F:nuclease activity"/>
    <property type="evidence" value="ECO:0007669"/>
    <property type="project" value="UniProtKB-KW"/>
</dbReference>
<evidence type="ECO:0000256" key="9">
    <source>
        <dbReference type="SAM" id="Phobius"/>
    </source>
</evidence>
<feature type="compositionally biased region" description="Low complexity" evidence="8">
    <location>
        <begin position="323"/>
        <end position="339"/>
    </location>
</feature>
<feature type="domain" description="DDE Tnp4" evidence="10">
    <location>
        <begin position="145"/>
        <end position="305"/>
    </location>
</feature>
<comment type="cofactor">
    <cofactor evidence="1">
        <name>a divalent metal cation</name>
        <dbReference type="ChEBI" id="CHEBI:60240"/>
    </cofactor>
</comment>
<keyword evidence="4" id="KW-0540">Nuclease</keyword>
<keyword evidence="9" id="KW-0812">Transmembrane</keyword>
<evidence type="ECO:0000256" key="2">
    <source>
        <dbReference type="ARBA" id="ARBA00004123"/>
    </source>
</evidence>
<organism evidence="12 13">
    <name type="scientific">Mycena chlorophos</name>
    <name type="common">Agaric fungus</name>
    <name type="synonym">Agaricus chlorophos</name>
    <dbReference type="NCBI Taxonomy" id="658473"/>
    <lineage>
        <taxon>Eukaryota</taxon>
        <taxon>Fungi</taxon>
        <taxon>Dikarya</taxon>
        <taxon>Basidiomycota</taxon>
        <taxon>Agaricomycotina</taxon>
        <taxon>Agaricomycetes</taxon>
        <taxon>Agaricomycetidae</taxon>
        <taxon>Agaricales</taxon>
        <taxon>Marasmiineae</taxon>
        <taxon>Mycenaceae</taxon>
        <taxon>Mycena</taxon>
    </lineage>
</organism>
<protein>
    <submittedName>
        <fullName evidence="12">Putative nuclease HARBI1-like protein</fullName>
    </submittedName>
</protein>
<dbReference type="PANTHER" id="PTHR22930">
    <property type="match status" value="1"/>
</dbReference>
<keyword evidence="9" id="KW-0472">Membrane</keyword>
<dbReference type="EMBL" id="JACAZE010000034">
    <property type="protein sequence ID" value="KAF7288467.1"/>
    <property type="molecule type" value="Genomic_DNA"/>
</dbReference>
<keyword evidence="6" id="KW-0378">Hydrolase</keyword>
<dbReference type="Pfam" id="PF26138">
    <property type="entry name" value="DUF8040"/>
    <property type="match status" value="1"/>
</dbReference>
<keyword evidence="7" id="KW-0539">Nucleus</keyword>
<evidence type="ECO:0000256" key="7">
    <source>
        <dbReference type="ARBA" id="ARBA00023242"/>
    </source>
</evidence>
<keyword evidence="9" id="KW-1133">Transmembrane helix</keyword>
<dbReference type="OrthoDB" id="1681765at2759"/>
<accession>A0A8H6VNN9</accession>
<gene>
    <name evidence="12" type="ORF">HMN09_01388800</name>
</gene>
<evidence type="ECO:0000259" key="10">
    <source>
        <dbReference type="Pfam" id="PF13359"/>
    </source>
</evidence>
<feature type="domain" description="DUF8040" evidence="11">
    <location>
        <begin position="14"/>
        <end position="109"/>
    </location>
</feature>
<name>A0A8H6VNN9_MYCCL</name>
<evidence type="ECO:0000256" key="6">
    <source>
        <dbReference type="ARBA" id="ARBA00022801"/>
    </source>
</evidence>
<dbReference type="GO" id="GO:0005634">
    <property type="term" value="C:nucleus"/>
    <property type="evidence" value="ECO:0007669"/>
    <property type="project" value="UniProtKB-SubCell"/>
</dbReference>
<dbReference type="Pfam" id="PF13359">
    <property type="entry name" value="DDE_Tnp_4"/>
    <property type="match status" value="1"/>
</dbReference>